<evidence type="ECO:0000313" key="16">
    <source>
        <dbReference type="Proteomes" id="UP001500889"/>
    </source>
</evidence>
<keyword evidence="5 14" id="KW-0109">Calcium transport</keyword>
<keyword evidence="11 14" id="KW-0406">Ion transport</keyword>
<name>A0AAU9FF23_DROMD</name>
<dbReference type="Pfam" id="PF10161">
    <property type="entry name" value="DDDD"/>
    <property type="match status" value="1"/>
</dbReference>
<evidence type="ECO:0000256" key="7">
    <source>
        <dbReference type="ARBA" id="ARBA00022792"/>
    </source>
</evidence>
<sequence>MLKLLKSGMLQLLHRLRNPAFRGRPNDVSQSYYRNGGLKPKPEQEPMALVLILVNVVPGVMLGTYAAKKLAYFLEVSDLFAPDLLDDDDDD</sequence>
<keyword evidence="4 14" id="KW-0813">Transport</keyword>
<evidence type="ECO:0000256" key="2">
    <source>
        <dbReference type="ARBA" id="ARBA00008958"/>
    </source>
</evidence>
<evidence type="ECO:0000256" key="1">
    <source>
        <dbReference type="ARBA" id="ARBA00004434"/>
    </source>
</evidence>
<evidence type="ECO:0000256" key="8">
    <source>
        <dbReference type="ARBA" id="ARBA00022837"/>
    </source>
</evidence>
<dbReference type="GO" id="GO:0036444">
    <property type="term" value="P:calcium import into the mitochondrion"/>
    <property type="evidence" value="ECO:0007669"/>
    <property type="project" value="UniProtKB-UniRule"/>
</dbReference>
<comment type="subcellular location">
    <subcellularLocation>
        <location evidence="1 14">Mitochondrion inner membrane</location>
        <topology evidence="1 14">Single-pass membrane protein</topology>
    </subcellularLocation>
</comment>
<dbReference type="GO" id="GO:0051560">
    <property type="term" value="P:mitochondrial calcium ion homeostasis"/>
    <property type="evidence" value="ECO:0007669"/>
    <property type="project" value="UniProtKB-UniRule"/>
</dbReference>
<dbReference type="PANTHER" id="PTHR33904">
    <property type="entry name" value="ESSENTIAL MCU REGULATOR, MITOCHONDRIAL"/>
    <property type="match status" value="1"/>
</dbReference>
<evidence type="ECO:0000256" key="3">
    <source>
        <dbReference type="ARBA" id="ARBA00022180"/>
    </source>
</evidence>
<dbReference type="AlphaFoldDB" id="A0AAU9FF23"/>
<evidence type="ECO:0000313" key="15">
    <source>
        <dbReference type="EMBL" id="BFF94267.1"/>
    </source>
</evidence>
<comment type="function">
    <text evidence="14">Essential regulatory subunit of the mitochondrial calcium uniporter complex (uniplex), a complex that mediates calcium uptake into mitochondria.</text>
</comment>
<comment type="similarity">
    <text evidence="2 14">Belongs to the SMDT1/EMRE family.</text>
</comment>
<dbReference type="GO" id="GO:1990246">
    <property type="term" value="C:uniplex complex"/>
    <property type="evidence" value="ECO:0007669"/>
    <property type="project" value="UniProtKB-UniRule"/>
</dbReference>
<gene>
    <name evidence="15" type="ORF">DMAD_11951</name>
</gene>
<keyword evidence="12 14" id="KW-0496">Mitochondrion</keyword>
<organism evidence="15 16">
    <name type="scientific">Drosophila madeirensis</name>
    <name type="common">Fruit fly</name>
    <dbReference type="NCBI Taxonomy" id="30013"/>
    <lineage>
        <taxon>Eukaryota</taxon>
        <taxon>Metazoa</taxon>
        <taxon>Ecdysozoa</taxon>
        <taxon>Arthropoda</taxon>
        <taxon>Hexapoda</taxon>
        <taxon>Insecta</taxon>
        <taxon>Pterygota</taxon>
        <taxon>Neoptera</taxon>
        <taxon>Endopterygota</taxon>
        <taxon>Diptera</taxon>
        <taxon>Brachycera</taxon>
        <taxon>Muscomorpha</taxon>
        <taxon>Ephydroidea</taxon>
        <taxon>Drosophilidae</taxon>
        <taxon>Drosophila</taxon>
        <taxon>Sophophora</taxon>
    </lineage>
</organism>
<dbReference type="PANTHER" id="PTHR33904:SF1">
    <property type="entry name" value="ESSENTIAL MCU REGULATOR, MITOCHONDRIAL"/>
    <property type="match status" value="1"/>
</dbReference>
<dbReference type="Proteomes" id="UP001500889">
    <property type="component" value="Chromosome U"/>
</dbReference>
<reference evidence="15 16" key="1">
    <citation type="submission" date="2024-02" db="EMBL/GenBank/DDBJ databases">
        <title>A chromosome-level genome assembly of Drosophila madeirensis, a fruit fly species endemic to Madeira island.</title>
        <authorList>
            <person name="Tomihara K."/>
            <person name="Llopart A."/>
            <person name="Yamamoto D."/>
        </authorList>
    </citation>
    <scope>NUCLEOTIDE SEQUENCE [LARGE SCALE GENOMIC DNA]</scope>
    <source>
        <strain evidence="15 16">RF1</strain>
    </source>
</reference>
<comment type="subunit">
    <text evidence="14">Component of the uniplex complex. Interacts (via the transmembrane region) with MCU (via the first transmembrane region); the interaction is direct.</text>
</comment>
<dbReference type="EMBL" id="AP029264">
    <property type="protein sequence ID" value="BFF94267.1"/>
    <property type="molecule type" value="Genomic_DNA"/>
</dbReference>
<evidence type="ECO:0000256" key="9">
    <source>
        <dbReference type="ARBA" id="ARBA00022946"/>
    </source>
</evidence>
<evidence type="ECO:0000256" key="10">
    <source>
        <dbReference type="ARBA" id="ARBA00022989"/>
    </source>
</evidence>
<proteinExistence type="inferred from homology"/>
<accession>A0AAU9FF23</accession>
<keyword evidence="9 14" id="KW-0809">Transit peptide</keyword>
<evidence type="ECO:0000256" key="6">
    <source>
        <dbReference type="ARBA" id="ARBA00022692"/>
    </source>
</evidence>
<evidence type="ECO:0000256" key="13">
    <source>
        <dbReference type="ARBA" id="ARBA00023136"/>
    </source>
</evidence>
<keyword evidence="8 14" id="KW-0106">Calcium</keyword>
<evidence type="ECO:0000256" key="12">
    <source>
        <dbReference type="ARBA" id="ARBA00023128"/>
    </source>
</evidence>
<keyword evidence="7 14" id="KW-0999">Mitochondrion inner membrane</keyword>
<keyword evidence="13" id="KW-0472">Membrane</keyword>
<dbReference type="InterPro" id="IPR018782">
    <property type="entry name" value="MCU_reg"/>
</dbReference>
<keyword evidence="6" id="KW-0812">Transmembrane</keyword>
<keyword evidence="16" id="KW-1185">Reference proteome</keyword>
<evidence type="ECO:0000256" key="14">
    <source>
        <dbReference type="RuleBase" id="RU369077"/>
    </source>
</evidence>
<evidence type="ECO:0000256" key="5">
    <source>
        <dbReference type="ARBA" id="ARBA00022568"/>
    </source>
</evidence>
<keyword evidence="10" id="KW-1133">Transmembrane helix</keyword>
<evidence type="ECO:0000256" key="4">
    <source>
        <dbReference type="ARBA" id="ARBA00022448"/>
    </source>
</evidence>
<evidence type="ECO:0000256" key="11">
    <source>
        <dbReference type="ARBA" id="ARBA00023065"/>
    </source>
</evidence>
<protein>
    <recommendedName>
        <fullName evidence="3 14">Essential MCU regulator, mitochondrial</fullName>
    </recommendedName>
    <alternativeName>
        <fullName evidence="14">Single-pass membrane protein with aspartate-rich tail 1, mitochondrial</fullName>
    </alternativeName>
</protein>